<dbReference type="AlphaFoldDB" id="A0A0F9DFR0"/>
<comment type="caution">
    <text evidence="1">The sequence shown here is derived from an EMBL/GenBank/DDBJ whole genome shotgun (WGS) entry which is preliminary data.</text>
</comment>
<reference evidence="1" key="1">
    <citation type="journal article" date="2015" name="Nature">
        <title>Complex archaea that bridge the gap between prokaryotes and eukaryotes.</title>
        <authorList>
            <person name="Spang A."/>
            <person name="Saw J.H."/>
            <person name="Jorgensen S.L."/>
            <person name="Zaremba-Niedzwiedzka K."/>
            <person name="Martijn J."/>
            <person name="Lind A.E."/>
            <person name="van Eijk R."/>
            <person name="Schleper C."/>
            <person name="Guy L."/>
            <person name="Ettema T.J."/>
        </authorList>
    </citation>
    <scope>NUCLEOTIDE SEQUENCE</scope>
</reference>
<sequence>MKVYLCLGDCELLESIASGKITEDTNLNDSERRSARHLYNQELITAIPLQVSGEAVKITPKGKVRLAQDNGENDG</sequence>
<accession>A0A0F9DFR0</accession>
<organism evidence="1">
    <name type="scientific">marine sediment metagenome</name>
    <dbReference type="NCBI Taxonomy" id="412755"/>
    <lineage>
        <taxon>unclassified sequences</taxon>
        <taxon>metagenomes</taxon>
        <taxon>ecological metagenomes</taxon>
    </lineage>
</organism>
<proteinExistence type="predicted"/>
<evidence type="ECO:0000313" key="1">
    <source>
        <dbReference type="EMBL" id="KKL60558.1"/>
    </source>
</evidence>
<dbReference type="EMBL" id="LAZR01029108">
    <property type="protein sequence ID" value="KKL60558.1"/>
    <property type="molecule type" value="Genomic_DNA"/>
</dbReference>
<gene>
    <name evidence="1" type="ORF">LCGC14_2204100</name>
</gene>
<protein>
    <submittedName>
        <fullName evidence="1">Uncharacterized protein</fullName>
    </submittedName>
</protein>
<name>A0A0F9DFR0_9ZZZZ</name>